<evidence type="ECO:0000259" key="2">
    <source>
        <dbReference type="PROSITE" id="PS51123"/>
    </source>
</evidence>
<gene>
    <name evidence="3" type="ORF">GQN54_09950</name>
</gene>
<evidence type="ECO:0000256" key="1">
    <source>
        <dbReference type="PROSITE-ProRule" id="PRU00473"/>
    </source>
</evidence>
<feature type="domain" description="OmpA-like" evidence="2">
    <location>
        <begin position="48"/>
        <end position="159"/>
    </location>
</feature>
<dbReference type="CDD" id="cd07185">
    <property type="entry name" value="OmpA_C-like"/>
    <property type="match status" value="1"/>
</dbReference>
<dbReference type="InterPro" id="IPR036737">
    <property type="entry name" value="OmpA-like_sf"/>
</dbReference>
<dbReference type="PANTHER" id="PTHR30329">
    <property type="entry name" value="STATOR ELEMENT OF FLAGELLAR MOTOR COMPLEX"/>
    <property type="match status" value="1"/>
</dbReference>
<dbReference type="AlphaFoldDB" id="A0A6N9NKR0"/>
<dbReference type="RefSeq" id="WP_160633388.1">
    <property type="nucleotide sequence ID" value="NZ_WWNE01000007.1"/>
</dbReference>
<dbReference type="InterPro" id="IPR050330">
    <property type="entry name" value="Bact_OuterMem_StrucFunc"/>
</dbReference>
<dbReference type="PANTHER" id="PTHR30329:SF21">
    <property type="entry name" value="LIPOPROTEIN YIAD-RELATED"/>
    <property type="match status" value="1"/>
</dbReference>
<organism evidence="3 4">
    <name type="scientific">Acidiluteibacter ferrifornacis</name>
    <dbReference type="NCBI Taxonomy" id="2692424"/>
    <lineage>
        <taxon>Bacteria</taxon>
        <taxon>Pseudomonadati</taxon>
        <taxon>Bacteroidota</taxon>
        <taxon>Flavobacteriia</taxon>
        <taxon>Flavobacteriales</taxon>
        <taxon>Cryomorphaceae</taxon>
        <taxon>Acidiluteibacter</taxon>
    </lineage>
</organism>
<dbReference type="GO" id="GO:0016020">
    <property type="term" value="C:membrane"/>
    <property type="evidence" value="ECO:0007669"/>
    <property type="project" value="UniProtKB-UniRule"/>
</dbReference>
<accession>A0A6N9NKR0</accession>
<sequence length="159" mass="18265">MTKHILFFLLLVFSFSVNLVCQQLVGEKENSVIDSSNTSLLLFITDEELELMSYVSSKIEFYPNTYVLTLEAIEAIELIADLLEQKPAYNLVISGHYFESFSKKRNLKLSLQQAEAIKHYFMSAQLDESRIRINGYGEKQPLSLTNLKVNTRIDLSINF</sequence>
<proteinExistence type="predicted"/>
<dbReference type="PROSITE" id="PS51123">
    <property type="entry name" value="OMPA_2"/>
    <property type="match status" value="1"/>
</dbReference>
<keyword evidence="1" id="KW-0472">Membrane</keyword>
<dbReference type="EMBL" id="WWNE01000007">
    <property type="protein sequence ID" value="NBG66439.1"/>
    <property type="molecule type" value="Genomic_DNA"/>
</dbReference>
<dbReference type="Proteomes" id="UP000470771">
    <property type="component" value="Unassembled WGS sequence"/>
</dbReference>
<dbReference type="InterPro" id="IPR006665">
    <property type="entry name" value="OmpA-like"/>
</dbReference>
<dbReference type="Pfam" id="PF00691">
    <property type="entry name" value="OmpA"/>
    <property type="match status" value="1"/>
</dbReference>
<dbReference type="SUPFAM" id="SSF103088">
    <property type="entry name" value="OmpA-like"/>
    <property type="match status" value="1"/>
</dbReference>
<protein>
    <submittedName>
        <fullName evidence="3">OmpA family protein</fullName>
    </submittedName>
</protein>
<dbReference type="Gene3D" id="3.30.1330.60">
    <property type="entry name" value="OmpA-like domain"/>
    <property type="match status" value="1"/>
</dbReference>
<evidence type="ECO:0000313" key="3">
    <source>
        <dbReference type="EMBL" id="NBG66439.1"/>
    </source>
</evidence>
<reference evidence="3 4" key="1">
    <citation type="submission" date="2019-12" db="EMBL/GenBank/DDBJ databases">
        <authorList>
            <person name="Zhao J."/>
        </authorList>
    </citation>
    <scope>NUCLEOTIDE SEQUENCE [LARGE SCALE GENOMIC DNA]</scope>
    <source>
        <strain evidence="3 4">S-15</strain>
    </source>
</reference>
<name>A0A6N9NKR0_9FLAO</name>
<keyword evidence="4" id="KW-1185">Reference proteome</keyword>
<comment type="caution">
    <text evidence="3">The sequence shown here is derived from an EMBL/GenBank/DDBJ whole genome shotgun (WGS) entry which is preliminary data.</text>
</comment>
<evidence type="ECO:0000313" key="4">
    <source>
        <dbReference type="Proteomes" id="UP000470771"/>
    </source>
</evidence>